<dbReference type="OrthoDB" id="20942at2"/>
<dbReference type="STRING" id="1029756.W911_12120"/>
<sequence length="148" mass="16889">MTIPAPIAHTVQQTQEWLKELRDNADFETETIALSVLRVVLHQLRDRLTPEEAVQLGAQLPTMLRGVYYEGWRPARTPERIRSKDQFLEAIETKLLPRALPVERIVKDVFALLAHHCDPGEISQVIDQLPSGLKGLWPVYAVTYRARA</sequence>
<reference evidence="1 2" key="1">
    <citation type="journal article" date="2014" name="Genome Announc.">
        <title>Complete Genome Sequence of Hyphomicrobium nitrativorans Strain NL23, a Denitrifying Bacterium Isolated from Biofilm of a Methanol-Fed Denitrification System Treating Seawater at the Montreal Biodome.</title>
        <authorList>
            <person name="Martineau C."/>
            <person name="Villeneuve C."/>
            <person name="Mauffrey F."/>
            <person name="Villemur R."/>
        </authorList>
    </citation>
    <scope>NUCLEOTIDE SEQUENCE [LARGE SCALE GENOMIC DNA]</scope>
    <source>
        <strain evidence="1">NL23</strain>
    </source>
</reference>
<dbReference type="InterPro" id="IPR038282">
    <property type="entry name" value="DUF2267_sf"/>
</dbReference>
<dbReference type="Pfam" id="PF10025">
    <property type="entry name" value="DUF2267"/>
    <property type="match status" value="1"/>
</dbReference>
<dbReference type="EMBL" id="CP006912">
    <property type="protein sequence ID" value="AHB48980.1"/>
    <property type="molecule type" value="Genomic_DNA"/>
</dbReference>
<dbReference type="RefSeq" id="WP_023787764.1">
    <property type="nucleotide sequence ID" value="NC_022997.1"/>
</dbReference>
<evidence type="ECO:0000313" key="2">
    <source>
        <dbReference type="Proteomes" id="UP000018542"/>
    </source>
</evidence>
<dbReference type="KEGG" id="hni:W911_12120"/>
<proteinExistence type="predicted"/>
<dbReference type="InterPro" id="IPR018727">
    <property type="entry name" value="DUF2267"/>
</dbReference>
<organism evidence="1 2">
    <name type="scientific">Hyphomicrobium nitrativorans NL23</name>
    <dbReference type="NCBI Taxonomy" id="1029756"/>
    <lineage>
        <taxon>Bacteria</taxon>
        <taxon>Pseudomonadati</taxon>
        <taxon>Pseudomonadota</taxon>
        <taxon>Alphaproteobacteria</taxon>
        <taxon>Hyphomicrobiales</taxon>
        <taxon>Hyphomicrobiaceae</taxon>
        <taxon>Hyphomicrobium</taxon>
    </lineage>
</organism>
<dbReference type="PATRIC" id="fig|1029756.8.peg.2517"/>
<gene>
    <name evidence="1" type="ORF">W911_12120</name>
</gene>
<evidence type="ECO:0008006" key="3">
    <source>
        <dbReference type="Google" id="ProtNLM"/>
    </source>
</evidence>
<name>V5SG09_9HYPH</name>
<dbReference type="HOGENOM" id="CLU_112438_0_0_5"/>
<keyword evidence="2" id="KW-1185">Reference proteome</keyword>
<protein>
    <recommendedName>
        <fullName evidence="3">DUF2267 domain-containing protein</fullName>
    </recommendedName>
</protein>
<accession>V5SG09</accession>
<dbReference type="Proteomes" id="UP000018542">
    <property type="component" value="Chromosome"/>
</dbReference>
<dbReference type="Gene3D" id="1.10.490.110">
    <property type="entry name" value="Uncharacterized conserved protein DUF2267"/>
    <property type="match status" value="1"/>
</dbReference>
<evidence type="ECO:0000313" key="1">
    <source>
        <dbReference type="EMBL" id="AHB48980.1"/>
    </source>
</evidence>
<dbReference type="AlphaFoldDB" id="V5SG09"/>